<accession>A0A090WMF9</accession>
<dbReference type="PRINTS" id="PR00344">
    <property type="entry name" value="BCTRLSENSOR"/>
</dbReference>
<gene>
    <name evidence="7" type="ORF">JCM19274_5101</name>
</gene>
<evidence type="ECO:0000259" key="6">
    <source>
        <dbReference type="PROSITE" id="PS50109"/>
    </source>
</evidence>
<organism evidence="7 8">
    <name type="scientific">Algibacter lectus</name>
    <dbReference type="NCBI Taxonomy" id="221126"/>
    <lineage>
        <taxon>Bacteria</taxon>
        <taxon>Pseudomonadati</taxon>
        <taxon>Bacteroidota</taxon>
        <taxon>Flavobacteriia</taxon>
        <taxon>Flavobacteriales</taxon>
        <taxon>Flavobacteriaceae</taxon>
        <taxon>Algibacter</taxon>
    </lineage>
</organism>
<comment type="caution">
    <text evidence="7">The sequence shown here is derived from an EMBL/GenBank/DDBJ whole genome shotgun (WGS) entry which is preliminary data.</text>
</comment>
<keyword evidence="5 7" id="KW-0418">Kinase</keyword>
<dbReference type="PANTHER" id="PTHR43304:SF1">
    <property type="entry name" value="PAC DOMAIN-CONTAINING PROTEIN"/>
    <property type="match status" value="1"/>
</dbReference>
<evidence type="ECO:0000256" key="2">
    <source>
        <dbReference type="ARBA" id="ARBA00012438"/>
    </source>
</evidence>
<proteinExistence type="predicted"/>
<dbReference type="Proteomes" id="UP000029643">
    <property type="component" value="Unassembled WGS sequence"/>
</dbReference>
<evidence type="ECO:0000256" key="1">
    <source>
        <dbReference type="ARBA" id="ARBA00000085"/>
    </source>
</evidence>
<comment type="catalytic activity">
    <reaction evidence="1">
        <text>ATP + protein L-histidine = ADP + protein N-phospho-L-histidine.</text>
        <dbReference type="EC" id="2.7.13.3"/>
    </reaction>
</comment>
<dbReference type="GO" id="GO:0004673">
    <property type="term" value="F:protein histidine kinase activity"/>
    <property type="evidence" value="ECO:0007669"/>
    <property type="project" value="UniProtKB-EC"/>
</dbReference>
<evidence type="ECO:0000313" key="7">
    <source>
        <dbReference type="EMBL" id="GAL77388.1"/>
    </source>
</evidence>
<dbReference type="InterPro" id="IPR005467">
    <property type="entry name" value="His_kinase_dom"/>
</dbReference>
<name>A0A090WMF9_9FLAO</name>
<dbReference type="PANTHER" id="PTHR43304">
    <property type="entry name" value="PHYTOCHROME-LIKE PROTEIN CPH1"/>
    <property type="match status" value="1"/>
</dbReference>
<dbReference type="InterPro" id="IPR004358">
    <property type="entry name" value="Sig_transdc_His_kin-like_C"/>
</dbReference>
<evidence type="ECO:0000256" key="3">
    <source>
        <dbReference type="ARBA" id="ARBA00022553"/>
    </source>
</evidence>
<sequence length="74" mass="8545">MKSHYKFSIKDNGIGIDKKYHDKIFKIFHSLKKSKDSSGIGLSIVKKIVDLHEGEIWLDSEPNIGTTFYFTLKK</sequence>
<dbReference type="InterPro" id="IPR052162">
    <property type="entry name" value="Sensor_kinase/Photoreceptor"/>
</dbReference>
<keyword evidence="3" id="KW-0597">Phosphoprotein</keyword>
<keyword evidence="4" id="KW-0808">Transferase</keyword>
<dbReference type="PROSITE" id="PS50109">
    <property type="entry name" value="HIS_KIN"/>
    <property type="match status" value="1"/>
</dbReference>
<dbReference type="Gene3D" id="3.30.565.10">
    <property type="entry name" value="Histidine kinase-like ATPase, C-terminal domain"/>
    <property type="match status" value="1"/>
</dbReference>
<dbReference type="InterPro" id="IPR003594">
    <property type="entry name" value="HATPase_dom"/>
</dbReference>
<evidence type="ECO:0000313" key="8">
    <source>
        <dbReference type="Proteomes" id="UP000029643"/>
    </source>
</evidence>
<dbReference type="SUPFAM" id="SSF55874">
    <property type="entry name" value="ATPase domain of HSP90 chaperone/DNA topoisomerase II/histidine kinase"/>
    <property type="match status" value="1"/>
</dbReference>
<protein>
    <recommendedName>
        <fullName evidence="2">histidine kinase</fullName>
        <ecNumber evidence="2">2.7.13.3</ecNumber>
    </recommendedName>
</protein>
<evidence type="ECO:0000256" key="5">
    <source>
        <dbReference type="ARBA" id="ARBA00022777"/>
    </source>
</evidence>
<dbReference type="InterPro" id="IPR036890">
    <property type="entry name" value="HATPase_C_sf"/>
</dbReference>
<dbReference type="EMBL" id="BBNU01000001">
    <property type="protein sequence ID" value="GAL77388.1"/>
    <property type="molecule type" value="Genomic_DNA"/>
</dbReference>
<dbReference type="EC" id="2.7.13.3" evidence="2"/>
<dbReference type="AlphaFoldDB" id="A0A090WMF9"/>
<evidence type="ECO:0000256" key="4">
    <source>
        <dbReference type="ARBA" id="ARBA00022679"/>
    </source>
</evidence>
<feature type="domain" description="Histidine kinase" evidence="6">
    <location>
        <begin position="1"/>
        <end position="74"/>
    </location>
</feature>
<dbReference type="Pfam" id="PF02518">
    <property type="entry name" value="HATPase_c"/>
    <property type="match status" value="1"/>
</dbReference>
<reference evidence="7" key="1">
    <citation type="journal article" date="2014" name="Genome Announc.">
        <title>Draft Genome Sequences of Marine Flavobacterium Algibacter lectus Strains SS8 and NR4.</title>
        <authorList>
            <person name="Takatani N."/>
            <person name="Nakanishi M."/>
            <person name="Meirelles P."/>
            <person name="Mino S."/>
            <person name="Suda W."/>
            <person name="Oshima K."/>
            <person name="Hattori M."/>
            <person name="Ohkuma M."/>
            <person name="Hosokawa M."/>
            <person name="Miyashita K."/>
            <person name="Thompson F.L."/>
            <person name="Niwa A."/>
            <person name="Sawabe T."/>
            <person name="Sawabe T."/>
        </authorList>
    </citation>
    <scope>NUCLEOTIDE SEQUENCE [LARGE SCALE GENOMIC DNA]</scope>
    <source>
        <strain evidence="7">JCM 19274</strain>
    </source>
</reference>